<keyword evidence="2" id="KW-1185">Reference proteome</keyword>
<gene>
    <name evidence="1" type="ORF">SPELUC_LOCUS7958</name>
</gene>
<organism evidence="1 2">
    <name type="scientific">Cetraspora pellucida</name>
    <dbReference type="NCBI Taxonomy" id="1433469"/>
    <lineage>
        <taxon>Eukaryota</taxon>
        <taxon>Fungi</taxon>
        <taxon>Fungi incertae sedis</taxon>
        <taxon>Mucoromycota</taxon>
        <taxon>Glomeromycotina</taxon>
        <taxon>Glomeromycetes</taxon>
        <taxon>Diversisporales</taxon>
        <taxon>Gigasporaceae</taxon>
        <taxon>Cetraspora</taxon>
    </lineage>
</organism>
<feature type="non-terminal residue" evidence="1">
    <location>
        <position position="1"/>
    </location>
</feature>
<accession>A0ACA9MZ55</accession>
<reference evidence="1" key="1">
    <citation type="submission" date="2021-06" db="EMBL/GenBank/DDBJ databases">
        <authorList>
            <person name="Kallberg Y."/>
            <person name="Tangrot J."/>
            <person name="Rosling A."/>
        </authorList>
    </citation>
    <scope>NUCLEOTIDE SEQUENCE</scope>
    <source>
        <strain evidence="1">28 12/20/2015</strain>
    </source>
</reference>
<protein>
    <submittedName>
        <fullName evidence="1">18053_t:CDS:1</fullName>
    </submittedName>
</protein>
<name>A0ACA9MZ55_9GLOM</name>
<evidence type="ECO:0000313" key="1">
    <source>
        <dbReference type="EMBL" id="CAG8623582.1"/>
    </source>
</evidence>
<sequence>VICQEFYLLLEVKKKNAFADLPENLYSAIENLDCSCNIHETIVYNDDPQVDNQEISIKIIDSNENQNINIVNLNKNQDINIDVNNQDIILIDAIAYRY</sequence>
<dbReference type="Proteomes" id="UP000789366">
    <property type="component" value="Unassembled WGS sequence"/>
</dbReference>
<proteinExistence type="predicted"/>
<evidence type="ECO:0000313" key="2">
    <source>
        <dbReference type="Proteomes" id="UP000789366"/>
    </source>
</evidence>
<dbReference type="EMBL" id="CAJVPW010011243">
    <property type="protein sequence ID" value="CAG8623582.1"/>
    <property type="molecule type" value="Genomic_DNA"/>
</dbReference>
<comment type="caution">
    <text evidence="1">The sequence shown here is derived from an EMBL/GenBank/DDBJ whole genome shotgun (WGS) entry which is preliminary data.</text>
</comment>